<reference evidence="3" key="1">
    <citation type="journal article" date="2019" name="Int. J. Syst. Evol. Microbiol.">
        <title>The Global Catalogue of Microorganisms (GCM) 10K type strain sequencing project: providing services to taxonomists for standard genome sequencing and annotation.</title>
        <authorList>
            <consortium name="The Broad Institute Genomics Platform"/>
            <consortium name="The Broad Institute Genome Sequencing Center for Infectious Disease"/>
            <person name="Wu L."/>
            <person name="Ma J."/>
        </authorList>
    </citation>
    <scope>NUCLEOTIDE SEQUENCE [LARGE SCALE GENOMIC DNA]</scope>
    <source>
        <strain evidence="3">CGMCC 1.18439</strain>
    </source>
</reference>
<gene>
    <name evidence="2" type="ORF">GCM10017783_00660</name>
</gene>
<dbReference type="EMBL" id="BNAL01000001">
    <property type="protein sequence ID" value="GHF92719.1"/>
    <property type="molecule type" value="Genomic_DNA"/>
</dbReference>
<evidence type="ECO:0000313" key="3">
    <source>
        <dbReference type="Proteomes" id="UP000632154"/>
    </source>
</evidence>
<evidence type="ECO:0000313" key="2">
    <source>
        <dbReference type="EMBL" id="GHF92719.1"/>
    </source>
</evidence>
<proteinExistence type="predicted"/>
<feature type="chain" id="PRO_5046298520" description="Lipoprotein" evidence="1">
    <location>
        <begin position="23"/>
        <end position="462"/>
    </location>
</feature>
<dbReference type="RefSeq" id="WP_189641672.1">
    <property type="nucleotide sequence ID" value="NZ_BNAL01000001.1"/>
</dbReference>
<accession>A0ABQ3JWB9</accession>
<name>A0ABQ3JWB9_9DEIO</name>
<keyword evidence="3" id="KW-1185">Reference proteome</keyword>
<comment type="caution">
    <text evidence="2">The sequence shown here is derived from an EMBL/GenBank/DDBJ whole genome shotgun (WGS) entry which is preliminary data.</text>
</comment>
<evidence type="ECO:0000256" key="1">
    <source>
        <dbReference type="SAM" id="SignalP"/>
    </source>
</evidence>
<sequence length="462" mass="47739">MKRSISLLGLSLLLFGCGAPQTAVPTAGAEKRVPDVTVTLPAEKELAIAAPRPAGLKAAATVPGWTGPRVFGGAAEAEGVAQLGVSSAGQAFVSTGAAQGSAVTTSVRGFKADGTALPVAQGSGSGAATGLAVVEDASKQVWHVQQGSGTVEVSVFGSEMNEVSASSVTLPNGSAVNRDGFYQLERSGQGVALLAATPNSAGRADVVTLNHQGGELTTTTVAVPFPTDLKGFDASRVHKEFSAASDGTQYVAMAFPSNGCVSEGCYSRINVQQIKGGQVTWSRVWDTYQPVRLEDISANTTDVVLLLSAGGSQPDSLAASSQLTRVQNDGTMLEHYRVPLEGWRRDWAKGTPNERYQQLPNLRYVTTDNTGRIVVNNGNAVLSGTFAEALTSIYLLDAQPSPAVDRGTITGPVAFGGDYLYAVGTTKTGLGKPAQPPRAAGDAETGPAGAFLLPLDYQLNER</sequence>
<protein>
    <recommendedName>
        <fullName evidence="4">Lipoprotein</fullName>
    </recommendedName>
</protein>
<organism evidence="2 3">
    <name type="scientific">Deinococcus piscis</name>
    <dbReference type="NCBI Taxonomy" id="394230"/>
    <lineage>
        <taxon>Bacteria</taxon>
        <taxon>Thermotogati</taxon>
        <taxon>Deinococcota</taxon>
        <taxon>Deinococci</taxon>
        <taxon>Deinococcales</taxon>
        <taxon>Deinococcaceae</taxon>
        <taxon>Deinococcus</taxon>
    </lineage>
</organism>
<dbReference type="Proteomes" id="UP000632154">
    <property type="component" value="Unassembled WGS sequence"/>
</dbReference>
<feature type="signal peptide" evidence="1">
    <location>
        <begin position="1"/>
        <end position="22"/>
    </location>
</feature>
<dbReference type="PROSITE" id="PS51257">
    <property type="entry name" value="PROKAR_LIPOPROTEIN"/>
    <property type="match status" value="1"/>
</dbReference>
<keyword evidence="1" id="KW-0732">Signal</keyword>
<evidence type="ECO:0008006" key="4">
    <source>
        <dbReference type="Google" id="ProtNLM"/>
    </source>
</evidence>